<dbReference type="Proteomes" id="UP001500603">
    <property type="component" value="Unassembled WGS sequence"/>
</dbReference>
<keyword evidence="4" id="KW-1185">Reference proteome</keyword>
<accession>A0ABP9KSA3</accession>
<feature type="chain" id="PRO_5045314921" description="DUF8020 domain-containing protein" evidence="1">
    <location>
        <begin position="27"/>
        <end position="185"/>
    </location>
</feature>
<comment type="caution">
    <text evidence="3">The sequence shown here is derived from an EMBL/GenBank/DDBJ whole genome shotgun (WGS) entry which is preliminary data.</text>
</comment>
<evidence type="ECO:0000259" key="2">
    <source>
        <dbReference type="Pfam" id="PF26059"/>
    </source>
</evidence>
<evidence type="ECO:0000313" key="4">
    <source>
        <dbReference type="Proteomes" id="UP001500603"/>
    </source>
</evidence>
<keyword evidence="1" id="KW-0732">Signal</keyword>
<protein>
    <recommendedName>
        <fullName evidence="2">DUF8020 domain-containing protein</fullName>
    </recommendedName>
</protein>
<sequence length="185" mass="18132">MRVKRFAATAMIAVGAVAVTAGAAQAQPNQAADISVTGAEHGVEYTTAPSVDGKSVVTTLASGAFTVTDDAKAVALTDSTGAVVATLPLAFQTNGQTFGLNAQIGEAGRTLTMTPVNAPTATEHIAQLVDEASDTQARKEHNAGVGALIGAGIGGVIGFFLGGVGALVTVPIGAGIGALIGYSTP</sequence>
<reference evidence="4" key="1">
    <citation type="journal article" date="2019" name="Int. J. Syst. Evol. Microbiol.">
        <title>The Global Catalogue of Microorganisms (GCM) 10K type strain sequencing project: providing services to taxonomists for standard genome sequencing and annotation.</title>
        <authorList>
            <consortium name="The Broad Institute Genomics Platform"/>
            <consortium name="The Broad Institute Genome Sequencing Center for Infectious Disease"/>
            <person name="Wu L."/>
            <person name="Ma J."/>
        </authorList>
    </citation>
    <scope>NUCLEOTIDE SEQUENCE [LARGE SCALE GENOMIC DNA]</scope>
    <source>
        <strain evidence="4">JCM 18298</strain>
    </source>
</reference>
<feature type="signal peptide" evidence="1">
    <location>
        <begin position="1"/>
        <end position="26"/>
    </location>
</feature>
<evidence type="ECO:0000313" key="3">
    <source>
        <dbReference type="EMBL" id="GAA5061918.1"/>
    </source>
</evidence>
<proteinExistence type="predicted"/>
<dbReference type="Pfam" id="PF26059">
    <property type="entry name" value="DUF8020"/>
    <property type="match status" value="1"/>
</dbReference>
<dbReference type="EMBL" id="BAABJM010000004">
    <property type="protein sequence ID" value="GAA5061918.1"/>
    <property type="molecule type" value="Genomic_DNA"/>
</dbReference>
<evidence type="ECO:0000256" key="1">
    <source>
        <dbReference type="SAM" id="SignalP"/>
    </source>
</evidence>
<dbReference type="InterPro" id="IPR058333">
    <property type="entry name" value="DUF8020"/>
</dbReference>
<gene>
    <name evidence="3" type="ORF">GCM10023318_45050</name>
</gene>
<dbReference type="RefSeq" id="WP_345497641.1">
    <property type="nucleotide sequence ID" value="NZ_BAABJM010000004.1"/>
</dbReference>
<organism evidence="3 4">
    <name type="scientific">Nocardia callitridis</name>
    <dbReference type="NCBI Taxonomy" id="648753"/>
    <lineage>
        <taxon>Bacteria</taxon>
        <taxon>Bacillati</taxon>
        <taxon>Actinomycetota</taxon>
        <taxon>Actinomycetes</taxon>
        <taxon>Mycobacteriales</taxon>
        <taxon>Nocardiaceae</taxon>
        <taxon>Nocardia</taxon>
    </lineage>
</organism>
<feature type="domain" description="DUF8020" evidence="2">
    <location>
        <begin position="42"/>
        <end position="116"/>
    </location>
</feature>
<name>A0ABP9KSA3_9NOCA</name>